<proteinExistence type="predicted"/>
<accession>A0A0H5Q5R2</accession>
<name>A0A0H5Q5R2_9ZZZZ</name>
<evidence type="ECO:0000313" key="1">
    <source>
        <dbReference type="EMBL" id="CRY96770.1"/>
    </source>
</evidence>
<sequence>MVLIYQTRTIFTGVDGAPYFNNLYFRDRAVEDPFIGAQAATVAFWTSISASMSNNCAIQVQPDITVLEDDTGEIQGSVAIPSAAFGGGQSGNKLPPATQLFANLKTGVYVGGRQIQGRIFVPALTVDSSNQGQPTASAVLGLQNACDTFEVGASPDVQLVVWRRPRPGTLLDPLPRAGLAADVNAAIASSKFAVLRSRRD</sequence>
<protein>
    <submittedName>
        <fullName evidence="1">Uncharacterized protein</fullName>
    </submittedName>
</protein>
<reference evidence="1" key="2">
    <citation type="submission" date="2015-07" db="EMBL/GenBank/DDBJ databases">
        <title>Plasmids, circular viruses and viroids from rat gut.</title>
        <authorList>
            <person name="Jorgensen T.J."/>
            <person name="Hansen M.A."/>
            <person name="Xu Z."/>
            <person name="Tabak M.A."/>
            <person name="Sorensen S.J."/>
            <person name="Hansen L.H."/>
        </authorList>
    </citation>
    <scope>NUCLEOTIDE SEQUENCE</scope>
    <source>
        <strain evidence="1">RGFK1260</strain>
    </source>
</reference>
<reference evidence="1" key="1">
    <citation type="submission" date="2015-06" db="EMBL/GenBank/DDBJ databases">
        <authorList>
            <person name="Joergensen T."/>
        </authorList>
    </citation>
    <scope>NUCLEOTIDE SEQUENCE</scope>
    <source>
        <strain evidence="1">RGFK1260</strain>
    </source>
</reference>
<dbReference type="EMBL" id="LN853830">
    <property type="protein sequence ID" value="CRY96770.1"/>
    <property type="molecule type" value="Genomic_DNA"/>
</dbReference>
<organism evidence="1">
    <name type="scientific">uncultured prokaryote</name>
    <dbReference type="NCBI Taxonomy" id="198431"/>
    <lineage>
        <taxon>unclassified sequences</taxon>
        <taxon>environmental samples</taxon>
    </lineage>
</organism>
<dbReference type="AlphaFoldDB" id="A0A0H5Q5R2"/>